<proteinExistence type="predicted"/>
<reference evidence="1 2" key="1">
    <citation type="journal article" date="2020" name="Arch. Microbiol.">
        <title>The genome sequence of the giant phototrophic gammaproteobacterium Thiospirillum jenense gives insight into its physiological properties and phylogenetic relationships.</title>
        <authorList>
            <person name="Imhoff J.F."/>
            <person name="Meyer T.E."/>
            <person name="Kyndt J.A."/>
        </authorList>
    </citation>
    <scope>NUCLEOTIDE SEQUENCE [LARGE SCALE GENOMIC DNA]</scope>
    <source>
        <strain evidence="1 2">DSM 216</strain>
    </source>
</reference>
<dbReference type="Proteomes" id="UP000548632">
    <property type="component" value="Unassembled WGS sequence"/>
</dbReference>
<evidence type="ECO:0008006" key="3">
    <source>
        <dbReference type="Google" id="ProtNLM"/>
    </source>
</evidence>
<protein>
    <recommendedName>
        <fullName evidence="3">Alpha/beta hydrolase</fullName>
    </recommendedName>
</protein>
<dbReference type="RefSeq" id="WP_182583494.1">
    <property type="nucleotide sequence ID" value="NZ_JABVCQ010000011.1"/>
</dbReference>
<dbReference type="InterPro" id="IPR029058">
    <property type="entry name" value="AB_hydrolase_fold"/>
</dbReference>
<accession>A0A839HCI9</accession>
<comment type="caution">
    <text evidence="1">The sequence shown here is derived from an EMBL/GenBank/DDBJ whole genome shotgun (WGS) entry which is preliminary data.</text>
</comment>
<dbReference type="Gene3D" id="3.40.50.1820">
    <property type="entry name" value="alpha/beta hydrolase"/>
    <property type="match status" value="1"/>
</dbReference>
<keyword evidence="2" id="KW-1185">Reference proteome</keyword>
<organism evidence="1 2">
    <name type="scientific">Thiospirillum jenense</name>
    <dbReference type="NCBI Taxonomy" id="1653858"/>
    <lineage>
        <taxon>Bacteria</taxon>
        <taxon>Pseudomonadati</taxon>
        <taxon>Pseudomonadota</taxon>
        <taxon>Gammaproteobacteria</taxon>
        <taxon>Chromatiales</taxon>
        <taxon>Chromatiaceae</taxon>
        <taxon>Thiospirillum</taxon>
    </lineage>
</organism>
<dbReference type="EMBL" id="JABVCQ010000011">
    <property type="protein sequence ID" value="MBB1125860.1"/>
    <property type="molecule type" value="Genomic_DNA"/>
</dbReference>
<sequence length="267" mass="29098">MQITDSFIITSDHCHLFYRRYEPRPSAFHFIKPTVRGTVILGHGFLRDQLNLSGLANYLARANIRVITVNDCISLFDRNAATKRAVQWQQLATALQLTPVIYMGFSSGGLTALLAAQLDSNSIGAITLDLVNKNSASDYLNTTTFSKPIIGLQGAATNCNANGNGMAILMNASQAWVRTFADAGHCAFESPTDWLCELICQRPANASNDDQQDRARAQIMVATRSAVIALLNRQPQHWITSIKTNQSTAAINLHLPASPPGTTPTLQ</sequence>
<evidence type="ECO:0000313" key="1">
    <source>
        <dbReference type="EMBL" id="MBB1125860.1"/>
    </source>
</evidence>
<name>A0A839HCI9_9GAMM</name>
<dbReference type="AlphaFoldDB" id="A0A839HCI9"/>
<dbReference type="SUPFAM" id="SSF53474">
    <property type="entry name" value="alpha/beta-Hydrolases"/>
    <property type="match status" value="1"/>
</dbReference>
<gene>
    <name evidence="1" type="ORF">HUK38_06385</name>
</gene>
<evidence type="ECO:0000313" key="2">
    <source>
        <dbReference type="Proteomes" id="UP000548632"/>
    </source>
</evidence>